<accession>A0ACB9T1D4</accession>
<reference evidence="1" key="1">
    <citation type="submission" date="2022-04" db="EMBL/GenBank/DDBJ databases">
        <title>Chromosome-scale genome assembly of Holotrichia oblita Faldermann.</title>
        <authorList>
            <person name="Rongchong L."/>
        </authorList>
    </citation>
    <scope>NUCLEOTIDE SEQUENCE</scope>
    <source>
        <strain evidence="1">81SQS9</strain>
    </source>
</reference>
<name>A0ACB9T1D4_HOLOL</name>
<dbReference type="EMBL" id="CM043019">
    <property type="protein sequence ID" value="KAI4460581.1"/>
    <property type="molecule type" value="Genomic_DNA"/>
</dbReference>
<evidence type="ECO:0000313" key="2">
    <source>
        <dbReference type="Proteomes" id="UP001056778"/>
    </source>
</evidence>
<keyword evidence="2" id="KW-1185">Reference proteome</keyword>
<dbReference type="Proteomes" id="UP001056778">
    <property type="component" value="Chromosome 5"/>
</dbReference>
<protein>
    <submittedName>
        <fullName evidence="1">Hat family dimerization domaincontaining protein-related</fullName>
    </submittedName>
</protein>
<organism evidence="1 2">
    <name type="scientific">Holotrichia oblita</name>
    <name type="common">Chafer beetle</name>
    <dbReference type="NCBI Taxonomy" id="644536"/>
    <lineage>
        <taxon>Eukaryota</taxon>
        <taxon>Metazoa</taxon>
        <taxon>Ecdysozoa</taxon>
        <taxon>Arthropoda</taxon>
        <taxon>Hexapoda</taxon>
        <taxon>Insecta</taxon>
        <taxon>Pterygota</taxon>
        <taxon>Neoptera</taxon>
        <taxon>Endopterygota</taxon>
        <taxon>Coleoptera</taxon>
        <taxon>Polyphaga</taxon>
        <taxon>Scarabaeiformia</taxon>
        <taxon>Scarabaeidae</taxon>
        <taxon>Melolonthinae</taxon>
        <taxon>Holotrichia</taxon>
    </lineage>
</organism>
<comment type="caution">
    <text evidence="1">The sequence shown here is derived from an EMBL/GenBank/DDBJ whole genome shotgun (WGS) entry which is preliminary data.</text>
</comment>
<sequence length="642" mass="73715">MSDEGEAETPNTPPKKKVKTRNCQFNKDWLENPNYNKWLANDKDVNMARCTMCKITFNVKYDGVKAVKSHSGTARHLNLEKASKMCDVMTKFFAPKDSKESHLVTMAEISKTFHCVKHGLSYLSTDCGNKLDGQIYRDSAIATKIHLGRTKMEAIARNVLAPYSLELITRKLKEKNIPFSIATDASNKGSRKFFPLTVRFFDPNEGIQDCLLDFYEEADESSESITNSILNALQQLQLAIANVTAYGGDNASVNYGKHCSVYQKLTQIKPKIIKANCNCHILHNAAKHSLKLLSFDVESLVLKVFNSFNCSAKNVANLKECFQFVQQEYHQVLRHIPVRWLSLFQALDRLLLNWNAIKAYFLQQGAENCDRIIWKFVGDQEDQLSDQPTFAECYIYFVHHVLFIFQSSIKTLEQSHLVITDVYEIMSGLRDKLKRRKEDLFFGFKTNQALANFTSNLKLKIQEEAVQVYNRAIEYLEKWFDFENNVFLLFKSLNLKGRIPELNEVILIASHIGMDLQDADGDSLYEELSLLQNASPSFINQDISVAEKWCIFFKRVEVPILRNVVQMVLSIPCSNAYVERIFSIMNQLWNDDRNKLSVEMVKAELCIRSNIQLSSSEFYSSLSDKAELIKSAKSNTKYHFKF</sequence>
<evidence type="ECO:0000313" key="1">
    <source>
        <dbReference type="EMBL" id="KAI4460581.1"/>
    </source>
</evidence>
<proteinExistence type="predicted"/>
<gene>
    <name evidence="1" type="ORF">MML48_5g00016881</name>
</gene>